<dbReference type="EMBL" id="LPJR01000025">
    <property type="protein sequence ID" value="KWF30875.1"/>
    <property type="molecule type" value="Genomic_DNA"/>
</dbReference>
<protein>
    <submittedName>
        <fullName evidence="1">Uncharacterized protein</fullName>
    </submittedName>
</protein>
<reference evidence="1 2" key="1">
    <citation type="submission" date="2015-11" db="EMBL/GenBank/DDBJ databases">
        <title>Expanding the genomic diversity of Burkholderia species for the development of highly accurate diagnostics.</title>
        <authorList>
            <person name="Sahl J."/>
            <person name="Keim P."/>
            <person name="Wagner D."/>
        </authorList>
    </citation>
    <scope>NUCLEOTIDE SEQUENCE [LARGE SCALE GENOMIC DNA]</scope>
    <source>
        <strain evidence="1 2">MSMB368WGS</strain>
    </source>
</reference>
<evidence type="ECO:0000313" key="1">
    <source>
        <dbReference type="EMBL" id="KWF30875.1"/>
    </source>
</evidence>
<comment type="caution">
    <text evidence="1">The sequence shown here is derived from an EMBL/GenBank/DDBJ whole genome shotgun (WGS) entry which is preliminary data.</text>
</comment>
<proteinExistence type="predicted"/>
<gene>
    <name evidence="1" type="ORF">WT56_12775</name>
</gene>
<evidence type="ECO:0000313" key="2">
    <source>
        <dbReference type="Proteomes" id="UP000062912"/>
    </source>
</evidence>
<dbReference type="AlphaFoldDB" id="A0A132EIU3"/>
<dbReference type="RefSeq" id="WP_060241063.1">
    <property type="nucleotide sequence ID" value="NZ_LPJR01000025.1"/>
</dbReference>
<accession>A0A132EIU3</accession>
<name>A0A132EIU3_9BURK</name>
<sequence length="91" mass="9952">MKTQPIFAFAYGCRTPESRGADPIQYAFGRTGHDIVRVGRSRVGICVSQALTQVVAFIEHDAPTAVVTPDFPGYRSGVERKRTLLAEEGAR</sequence>
<dbReference type="Proteomes" id="UP000062912">
    <property type="component" value="Unassembled WGS sequence"/>
</dbReference>
<organism evidence="1 2">
    <name type="scientific">Burkholderia pseudomultivorans</name>
    <dbReference type="NCBI Taxonomy" id="1207504"/>
    <lineage>
        <taxon>Bacteria</taxon>
        <taxon>Pseudomonadati</taxon>
        <taxon>Pseudomonadota</taxon>
        <taxon>Betaproteobacteria</taxon>
        <taxon>Burkholderiales</taxon>
        <taxon>Burkholderiaceae</taxon>
        <taxon>Burkholderia</taxon>
        <taxon>Burkholderia cepacia complex</taxon>
    </lineage>
</organism>